<accession>A0A0F8Z3P6</accession>
<sequence length="158" mass="17934">MTQPQSTTVQIDRGLAERLRRQYPDATMNQAITSLMASSADNPDGQTDLLQYSRLTPILGRAEQDRRAPFDGHIVAVYFHFPPGPSNLVDVRVNLQRRASFEQIVPRQRDTYIALDDNKFPVESLLIPVEPQQAIQVQWFNHDGAFAHTIPVSIVVRR</sequence>
<proteinExistence type="predicted"/>
<evidence type="ECO:0000313" key="1">
    <source>
        <dbReference type="EMBL" id="KKK80685.1"/>
    </source>
</evidence>
<dbReference type="EMBL" id="LAZR01053464">
    <property type="protein sequence ID" value="KKK80685.1"/>
    <property type="molecule type" value="Genomic_DNA"/>
</dbReference>
<comment type="caution">
    <text evidence="1">The sequence shown here is derived from an EMBL/GenBank/DDBJ whole genome shotgun (WGS) entry which is preliminary data.</text>
</comment>
<reference evidence="1" key="1">
    <citation type="journal article" date="2015" name="Nature">
        <title>Complex archaea that bridge the gap between prokaryotes and eukaryotes.</title>
        <authorList>
            <person name="Spang A."/>
            <person name="Saw J.H."/>
            <person name="Jorgensen S.L."/>
            <person name="Zaremba-Niedzwiedzka K."/>
            <person name="Martijn J."/>
            <person name="Lind A.E."/>
            <person name="van Eijk R."/>
            <person name="Schleper C."/>
            <person name="Guy L."/>
            <person name="Ettema T.J."/>
        </authorList>
    </citation>
    <scope>NUCLEOTIDE SEQUENCE</scope>
</reference>
<gene>
    <name evidence="1" type="ORF">LCGC14_2821020</name>
</gene>
<dbReference type="AlphaFoldDB" id="A0A0F8Z3P6"/>
<organism evidence="1">
    <name type="scientific">marine sediment metagenome</name>
    <dbReference type="NCBI Taxonomy" id="412755"/>
    <lineage>
        <taxon>unclassified sequences</taxon>
        <taxon>metagenomes</taxon>
        <taxon>ecological metagenomes</taxon>
    </lineage>
</organism>
<protein>
    <submittedName>
        <fullName evidence="1">Uncharacterized protein</fullName>
    </submittedName>
</protein>
<name>A0A0F8Z3P6_9ZZZZ</name>